<dbReference type="AlphaFoldDB" id="A0A4R7FGZ8"/>
<protein>
    <submittedName>
        <fullName evidence="2">Glyoxylase-like metal-dependent hydrolase (Beta-lactamase superfamily II)</fullName>
    </submittedName>
</protein>
<dbReference type="GO" id="GO:0016787">
    <property type="term" value="F:hydrolase activity"/>
    <property type="evidence" value="ECO:0007669"/>
    <property type="project" value="UniProtKB-KW"/>
</dbReference>
<dbReference type="InterPro" id="IPR050855">
    <property type="entry name" value="NDM-1-like"/>
</dbReference>
<name>A0A4R7FGZ8_9MICO</name>
<comment type="caution">
    <text evidence="2">The sequence shown here is derived from an EMBL/GenBank/DDBJ whole genome shotgun (WGS) entry which is preliminary data.</text>
</comment>
<dbReference type="OrthoDB" id="2971563at2"/>
<dbReference type="InterPro" id="IPR036866">
    <property type="entry name" value="RibonucZ/Hydroxyglut_hydro"/>
</dbReference>
<accession>A0A4R7FGZ8</accession>
<dbReference type="SUPFAM" id="SSF56281">
    <property type="entry name" value="Metallo-hydrolase/oxidoreductase"/>
    <property type="match status" value="1"/>
</dbReference>
<dbReference type="InterPro" id="IPR001279">
    <property type="entry name" value="Metallo-B-lactamas"/>
</dbReference>
<dbReference type="EMBL" id="SOAM01000003">
    <property type="protein sequence ID" value="TDS76055.1"/>
    <property type="molecule type" value="Genomic_DNA"/>
</dbReference>
<evidence type="ECO:0000259" key="1">
    <source>
        <dbReference type="SMART" id="SM00849"/>
    </source>
</evidence>
<evidence type="ECO:0000313" key="2">
    <source>
        <dbReference type="EMBL" id="TDS76055.1"/>
    </source>
</evidence>
<dbReference type="Proteomes" id="UP000295344">
    <property type="component" value="Unassembled WGS sequence"/>
</dbReference>
<evidence type="ECO:0000313" key="3">
    <source>
        <dbReference type="Proteomes" id="UP000295344"/>
    </source>
</evidence>
<gene>
    <name evidence="2" type="ORF">CLV52_3170</name>
</gene>
<dbReference type="CDD" id="cd07721">
    <property type="entry name" value="yflN-like_MBL-fold"/>
    <property type="match status" value="1"/>
</dbReference>
<dbReference type="RefSeq" id="WP_133767264.1">
    <property type="nucleotide sequence ID" value="NZ_BAAARP010000001.1"/>
</dbReference>
<keyword evidence="3" id="KW-1185">Reference proteome</keyword>
<keyword evidence="2" id="KW-0378">Hydrolase</keyword>
<organism evidence="2 3">
    <name type="scientific">Amnibacterium kyonggiense</name>
    <dbReference type="NCBI Taxonomy" id="595671"/>
    <lineage>
        <taxon>Bacteria</taxon>
        <taxon>Bacillati</taxon>
        <taxon>Actinomycetota</taxon>
        <taxon>Actinomycetes</taxon>
        <taxon>Micrococcales</taxon>
        <taxon>Microbacteriaceae</taxon>
        <taxon>Amnibacterium</taxon>
    </lineage>
</organism>
<dbReference type="Gene3D" id="3.60.15.10">
    <property type="entry name" value="Ribonuclease Z/Hydroxyacylglutathione hydrolase-like"/>
    <property type="match status" value="1"/>
</dbReference>
<reference evidence="2 3" key="1">
    <citation type="submission" date="2019-03" db="EMBL/GenBank/DDBJ databases">
        <title>Genomic Encyclopedia of Archaeal and Bacterial Type Strains, Phase II (KMG-II): from individual species to whole genera.</title>
        <authorList>
            <person name="Goeker M."/>
        </authorList>
    </citation>
    <scope>NUCLEOTIDE SEQUENCE [LARGE SCALE GENOMIC DNA]</scope>
    <source>
        <strain evidence="2 3">DSM 24782</strain>
    </source>
</reference>
<dbReference type="Pfam" id="PF00753">
    <property type="entry name" value="Lactamase_B"/>
    <property type="match status" value="1"/>
</dbReference>
<proteinExistence type="predicted"/>
<feature type="domain" description="Metallo-beta-lactamase" evidence="1">
    <location>
        <begin position="30"/>
        <end position="239"/>
    </location>
</feature>
<sequence>MPGTRSNPHRSTDARLTRIADGVHQLTHGGVNCYLLEEDDRVTIVDAALPRTWGPLQQALAVLGRQPEDVAALVLTHAHFDHVGFARRLAAEYDVPVYAHRLEHHLAAHPYDYAHERSRLPYPILHPAALPTLAAMARAGALQVRGIDEVLDLPPGEPLDVPGRPTVLFVPGHTFGHCALHLPDRDIVLTGDALVTLDPYTGRLGPRIVAGAATADSVANLRSLDVLETTFARIVLPGHGDAWTGGIRSAVSLARVAGAA</sequence>
<dbReference type="SMART" id="SM00849">
    <property type="entry name" value="Lactamase_B"/>
    <property type="match status" value="1"/>
</dbReference>
<dbReference type="PANTHER" id="PTHR42951">
    <property type="entry name" value="METALLO-BETA-LACTAMASE DOMAIN-CONTAINING"/>
    <property type="match status" value="1"/>
</dbReference>